<feature type="region of interest" description="Disordered" evidence="8">
    <location>
        <begin position="208"/>
        <end position="228"/>
    </location>
</feature>
<dbReference type="InterPro" id="IPR013083">
    <property type="entry name" value="Znf_RING/FYVE/PHD"/>
</dbReference>
<evidence type="ECO:0000256" key="7">
    <source>
        <dbReference type="PROSITE-ProRule" id="PRU00175"/>
    </source>
</evidence>
<dbReference type="OrthoDB" id="8062037at2759"/>
<keyword evidence="12" id="KW-1185">Reference proteome</keyword>
<dbReference type="EMBL" id="JACEFO010001700">
    <property type="protein sequence ID" value="KAF8720030.1"/>
    <property type="molecule type" value="Genomic_DNA"/>
</dbReference>
<dbReference type="EC" id="2.3.2.27" evidence="2"/>
<sequence length="341" mass="36492">MRIKNRIKNGSAISFSIPIRCGFARPPTCGAGRNTKCLPHAIIPAPARCMLLERFRCDPLRDLFAPAAARPSSRASGPIVRGHGLRRGAAQEPANWQPPPLVLDYKQAHARPPTSHSSPHPIRPPPLLVQPSLLHESPSFDLARIVCASVLFFDPPPDGSSGGGTGIRWQPHGRLLTGCLVALNVFLVLLVYVYFWRFFSRARRGGGGGEASSSVASSPPASPKARDRQEVERAITALPVFVVSSSSAADEAAAAARECAICIAEFADGEEGRLLPRCGHRFHARCVDAWFRFQSTCPLCRAAVLDVAAAAAAAPEEPTANALSHQTDSDHRPSTEADSPV</sequence>
<evidence type="ECO:0000256" key="9">
    <source>
        <dbReference type="SAM" id="Phobius"/>
    </source>
</evidence>
<dbReference type="InterPro" id="IPR001841">
    <property type="entry name" value="Znf_RING"/>
</dbReference>
<keyword evidence="9" id="KW-1133">Transmembrane helix</keyword>
<feature type="compositionally biased region" description="Low complexity" evidence="8">
    <location>
        <begin position="111"/>
        <end position="120"/>
    </location>
</feature>
<protein>
    <recommendedName>
        <fullName evidence="2">RING-type E3 ubiquitin transferase</fullName>
        <ecNumber evidence="2">2.3.2.27</ecNumber>
    </recommendedName>
</protein>
<feature type="region of interest" description="Disordered" evidence="8">
    <location>
        <begin position="108"/>
        <end position="128"/>
    </location>
</feature>
<organism evidence="11 12">
    <name type="scientific">Digitaria exilis</name>
    <dbReference type="NCBI Taxonomy" id="1010633"/>
    <lineage>
        <taxon>Eukaryota</taxon>
        <taxon>Viridiplantae</taxon>
        <taxon>Streptophyta</taxon>
        <taxon>Embryophyta</taxon>
        <taxon>Tracheophyta</taxon>
        <taxon>Spermatophyta</taxon>
        <taxon>Magnoliopsida</taxon>
        <taxon>Liliopsida</taxon>
        <taxon>Poales</taxon>
        <taxon>Poaceae</taxon>
        <taxon>PACMAD clade</taxon>
        <taxon>Panicoideae</taxon>
        <taxon>Panicodae</taxon>
        <taxon>Paniceae</taxon>
        <taxon>Anthephorinae</taxon>
        <taxon>Digitaria</taxon>
    </lineage>
</organism>
<comment type="caution">
    <text evidence="11">The sequence shown here is derived from an EMBL/GenBank/DDBJ whole genome shotgun (WGS) entry which is preliminary data.</text>
</comment>
<dbReference type="GO" id="GO:0061630">
    <property type="term" value="F:ubiquitin protein ligase activity"/>
    <property type="evidence" value="ECO:0007669"/>
    <property type="project" value="UniProtKB-EC"/>
</dbReference>
<evidence type="ECO:0000313" key="11">
    <source>
        <dbReference type="EMBL" id="KAF8720030.1"/>
    </source>
</evidence>
<dbReference type="SUPFAM" id="SSF57850">
    <property type="entry name" value="RING/U-box"/>
    <property type="match status" value="1"/>
</dbReference>
<dbReference type="CDD" id="cd16461">
    <property type="entry name" value="RING-H2_EL5-like"/>
    <property type="match status" value="1"/>
</dbReference>
<dbReference type="AlphaFoldDB" id="A0A835ETV7"/>
<dbReference type="PANTHER" id="PTHR14155:SF519">
    <property type="entry name" value="OS05G0359500 PROTEIN"/>
    <property type="match status" value="1"/>
</dbReference>
<dbReference type="SMART" id="SM00184">
    <property type="entry name" value="RING"/>
    <property type="match status" value="1"/>
</dbReference>
<dbReference type="PANTHER" id="PTHR14155">
    <property type="entry name" value="RING FINGER DOMAIN-CONTAINING"/>
    <property type="match status" value="1"/>
</dbReference>
<dbReference type="InterPro" id="IPR053238">
    <property type="entry name" value="RING-H2_zinc_finger"/>
</dbReference>
<gene>
    <name evidence="11" type="ORF">HU200_024802</name>
</gene>
<dbReference type="PROSITE" id="PS50089">
    <property type="entry name" value="ZF_RING_2"/>
    <property type="match status" value="1"/>
</dbReference>
<keyword evidence="3" id="KW-0479">Metal-binding</keyword>
<comment type="catalytic activity">
    <reaction evidence="1">
        <text>S-ubiquitinyl-[E2 ubiquitin-conjugating enzyme]-L-cysteine + [acceptor protein]-L-lysine = [E2 ubiquitin-conjugating enzyme]-L-cysteine + N(6)-ubiquitinyl-[acceptor protein]-L-lysine.</text>
        <dbReference type="EC" id="2.3.2.27"/>
    </reaction>
</comment>
<name>A0A835ETV7_9POAL</name>
<accession>A0A835ETV7</accession>
<dbReference type="GO" id="GO:0008270">
    <property type="term" value="F:zinc ion binding"/>
    <property type="evidence" value="ECO:0007669"/>
    <property type="project" value="UniProtKB-KW"/>
</dbReference>
<evidence type="ECO:0000256" key="1">
    <source>
        <dbReference type="ARBA" id="ARBA00000900"/>
    </source>
</evidence>
<feature type="region of interest" description="Disordered" evidence="8">
    <location>
        <begin position="71"/>
        <end position="95"/>
    </location>
</feature>
<comment type="similarity">
    <text evidence="6">Belongs to the RING-type zinc finger family. ATL subfamily.</text>
</comment>
<dbReference type="Gene3D" id="3.30.40.10">
    <property type="entry name" value="Zinc/RING finger domain, C3HC4 (zinc finger)"/>
    <property type="match status" value="1"/>
</dbReference>
<proteinExistence type="inferred from homology"/>
<feature type="region of interest" description="Disordered" evidence="8">
    <location>
        <begin position="315"/>
        <end position="341"/>
    </location>
</feature>
<dbReference type="Proteomes" id="UP000636709">
    <property type="component" value="Unassembled WGS sequence"/>
</dbReference>
<feature type="domain" description="RING-type" evidence="10">
    <location>
        <begin position="259"/>
        <end position="301"/>
    </location>
</feature>
<reference evidence="11" key="1">
    <citation type="submission" date="2020-07" db="EMBL/GenBank/DDBJ databases">
        <title>Genome sequence and genetic diversity analysis of an under-domesticated orphan crop, white fonio (Digitaria exilis).</title>
        <authorList>
            <person name="Bennetzen J.L."/>
            <person name="Chen S."/>
            <person name="Ma X."/>
            <person name="Wang X."/>
            <person name="Yssel A.E.J."/>
            <person name="Chaluvadi S.R."/>
            <person name="Johnson M."/>
            <person name="Gangashetty P."/>
            <person name="Hamidou F."/>
            <person name="Sanogo M.D."/>
            <person name="Zwaenepoel A."/>
            <person name="Wallace J."/>
            <person name="Van De Peer Y."/>
            <person name="Van Deynze A."/>
        </authorList>
    </citation>
    <scope>NUCLEOTIDE SEQUENCE</scope>
    <source>
        <tissue evidence="11">Leaves</tissue>
    </source>
</reference>
<evidence type="ECO:0000256" key="4">
    <source>
        <dbReference type="ARBA" id="ARBA00022771"/>
    </source>
</evidence>
<keyword evidence="9" id="KW-0812">Transmembrane</keyword>
<keyword evidence="9" id="KW-0472">Membrane</keyword>
<keyword evidence="5" id="KW-0862">Zinc</keyword>
<evidence type="ECO:0000256" key="5">
    <source>
        <dbReference type="ARBA" id="ARBA00022833"/>
    </source>
</evidence>
<dbReference type="Pfam" id="PF13639">
    <property type="entry name" value="zf-RING_2"/>
    <property type="match status" value="1"/>
</dbReference>
<evidence type="ECO:0000313" key="12">
    <source>
        <dbReference type="Proteomes" id="UP000636709"/>
    </source>
</evidence>
<evidence type="ECO:0000259" key="10">
    <source>
        <dbReference type="PROSITE" id="PS50089"/>
    </source>
</evidence>
<evidence type="ECO:0000256" key="2">
    <source>
        <dbReference type="ARBA" id="ARBA00012483"/>
    </source>
</evidence>
<feature type="transmembrane region" description="Helical" evidence="9">
    <location>
        <begin position="175"/>
        <end position="196"/>
    </location>
</feature>
<evidence type="ECO:0000256" key="8">
    <source>
        <dbReference type="SAM" id="MobiDB-lite"/>
    </source>
</evidence>
<evidence type="ECO:0000256" key="6">
    <source>
        <dbReference type="ARBA" id="ARBA00024209"/>
    </source>
</evidence>
<keyword evidence="4 7" id="KW-0863">Zinc-finger</keyword>
<evidence type="ECO:0000256" key="3">
    <source>
        <dbReference type="ARBA" id="ARBA00022723"/>
    </source>
</evidence>